<dbReference type="EMBL" id="BARW01001348">
    <property type="protein sequence ID" value="GAI72807.1"/>
    <property type="molecule type" value="Genomic_DNA"/>
</dbReference>
<comment type="caution">
    <text evidence="1">The sequence shown here is derived from an EMBL/GenBank/DDBJ whole genome shotgun (WGS) entry which is preliminary data.</text>
</comment>
<gene>
    <name evidence="1" type="ORF">S12H4_04391</name>
</gene>
<protein>
    <submittedName>
        <fullName evidence="1">Uncharacterized protein</fullName>
    </submittedName>
</protein>
<proteinExistence type="predicted"/>
<dbReference type="AlphaFoldDB" id="X1QW41"/>
<sequence>MIVLESGTCAQEGIGRPDYQSAVDLAAQSLSALKMDVSVQTLEKMAVDIAAQ</sequence>
<feature type="non-terminal residue" evidence="1">
    <location>
        <position position="52"/>
    </location>
</feature>
<evidence type="ECO:0000313" key="1">
    <source>
        <dbReference type="EMBL" id="GAI72807.1"/>
    </source>
</evidence>
<accession>X1QW41</accession>
<organism evidence="1">
    <name type="scientific">marine sediment metagenome</name>
    <dbReference type="NCBI Taxonomy" id="412755"/>
    <lineage>
        <taxon>unclassified sequences</taxon>
        <taxon>metagenomes</taxon>
        <taxon>ecological metagenomes</taxon>
    </lineage>
</organism>
<name>X1QW41_9ZZZZ</name>
<reference evidence="1" key="1">
    <citation type="journal article" date="2014" name="Front. Microbiol.">
        <title>High frequency of phylogenetically diverse reductive dehalogenase-homologous genes in deep subseafloor sedimentary metagenomes.</title>
        <authorList>
            <person name="Kawai M."/>
            <person name="Futagami T."/>
            <person name="Toyoda A."/>
            <person name="Takaki Y."/>
            <person name="Nishi S."/>
            <person name="Hori S."/>
            <person name="Arai W."/>
            <person name="Tsubouchi T."/>
            <person name="Morono Y."/>
            <person name="Uchiyama I."/>
            <person name="Ito T."/>
            <person name="Fujiyama A."/>
            <person name="Inagaki F."/>
            <person name="Takami H."/>
        </authorList>
    </citation>
    <scope>NUCLEOTIDE SEQUENCE</scope>
    <source>
        <strain evidence="1">Expedition CK06-06</strain>
    </source>
</reference>